<dbReference type="EMBL" id="CDMC01000009">
    <property type="protein sequence ID" value="CEL07386.1"/>
    <property type="molecule type" value="Genomic_DNA"/>
</dbReference>
<dbReference type="PRINTS" id="PR01415">
    <property type="entry name" value="ANKYRIN"/>
</dbReference>
<dbReference type="STRING" id="454130.A0A0U5CCG4"/>
<keyword evidence="2 3" id="KW-0040">ANK repeat</keyword>
<evidence type="ECO:0000313" key="8">
    <source>
        <dbReference type="Proteomes" id="UP000054771"/>
    </source>
</evidence>
<evidence type="ECO:0000256" key="6">
    <source>
        <dbReference type="SAM" id="SignalP"/>
    </source>
</evidence>
<evidence type="ECO:0000256" key="3">
    <source>
        <dbReference type="PROSITE-ProRule" id="PRU00023"/>
    </source>
</evidence>
<dbReference type="InterPro" id="IPR002110">
    <property type="entry name" value="Ankyrin_rpt"/>
</dbReference>
<dbReference type="Pfam" id="PF13637">
    <property type="entry name" value="Ank_4"/>
    <property type="match status" value="1"/>
</dbReference>
<dbReference type="Pfam" id="PF12796">
    <property type="entry name" value="Ank_2"/>
    <property type="match status" value="1"/>
</dbReference>
<feature type="chain" id="PRO_5006855668" evidence="6">
    <location>
        <begin position="19"/>
        <end position="1194"/>
    </location>
</feature>
<keyword evidence="5" id="KW-1133">Transmembrane helix</keyword>
<evidence type="ECO:0000256" key="4">
    <source>
        <dbReference type="SAM" id="MobiDB-lite"/>
    </source>
</evidence>
<dbReference type="PROSITE" id="PS50088">
    <property type="entry name" value="ANK_REPEAT"/>
    <property type="match status" value="4"/>
</dbReference>
<keyword evidence="5" id="KW-0472">Membrane</keyword>
<feature type="transmembrane region" description="Helical" evidence="5">
    <location>
        <begin position="323"/>
        <end position="342"/>
    </location>
</feature>
<proteinExistence type="predicted"/>
<feature type="repeat" description="ANK" evidence="3">
    <location>
        <begin position="1132"/>
        <end position="1164"/>
    </location>
</feature>
<dbReference type="Proteomes" id="UP000054771">
    <property type="component" value="Unassembled WGS sequence"/>
</dbReference>
<dbReference type="OrthoDB" id="7464126at2759"/>
<feature type="repeat" description="ANK" evidence="3">
    <location>
        <begin position="1099"/>
        <end position="1131"/>
    </location>
</feature>
<reference evidence="8" key="1">
    <citation type="journal article" date="2016" name="Genome Announc.">
        <title>Draft genome sequences of fungus Aspergillus calidoustus.</title>
        <authorList>
            <person name="Horn F."/>
            <person name="Linde J."/>
            <person name="Mattern D.J."/>
            <person name="Walther G."/>
            <person name="Guthke R."/>
            <person name="Scherlach K."/>
            <person name="Martin K."/>
            <person name="Brakhage A.A."/>
            <person name="Petzke L."/>
            <person name="Valiante V."/>
        </authorList>
    </citation>
    <scope>NUCLEOTIDE SEQUENCE [LARGE SCALE GENOMIC DNA]</scope>
    <source>
        <strain evidence="8">SF006504</strain>
    </source>
</reference>
<evidence type="ECO:0000313" key="7">
    <source>
        <dbReference type="EMBL" id="CEL07386.1"/>
    </source>
</evidence>
<dbReference type="OMA" id="CFAFHLE"/>
<organism evidence="7 8">
    <name type="scientific">Aspergillus calidoustus</name>
    <dbReference type="NCBI Taxonomy" id="454130"/>
    <lineage>
        <taxon>Eukaryota</taxon>
        <taxon>Fungi</taxon>
        <taxon>Dikarya</taxon>
        <taxon>Ascomycota</taxon>
        <taxon>Pezizomycotina</taxon>
        <taxon>Eurotiomycetes</taxon>
        <taxon>Eurotiomycetidae</taxon>
        <taxon>Eurotiales</taxon>
        <taxon>Aspergillaceae</taxon>
        <taxon>Aspergillus</taxon>
        <taxon>Aspergillus subgen. Nidulantes</taxon>
    </lineage>
</organism>
<dbReference type="InterPro" id="IPR036770">
    <property type="entry name" value="Ankyrin_rpt-contain_sf"/>
</dbReference>
<evidence type="ECO:0000256" key="2">
    <source>
        <dbReference type="ARBA" id="ARBA00023043"/>
    </source>
</evidence>
<name>A0A0U5CCG4_ASPCI</name>
<dbReference type="Gene3D" id="1.25.40.20">
    <property type="entry name" value="Ankyrin repeat-containing domain"/>
    <property type="match status" value="1"/>
</dbReference>
<feature type="transmembrane region" description="Helical" evidence="5">
    <location>
        <begin position="58"/>
        <end position="79"/>
    </location>
</feature>
<feature type="repeat" description="ANK" evidence="3">
    <location>
        <begin position="1066"/>
        <end position="1098"/>
    </location>
</feature>
<dbReference type="PANTHER" id="PTHR24198">
    <property type="entry name" value="ANKYRIN REPEAT AND PROTEIN KINASE DOMAIN-CONTAINING PROTEIN"/>
    <property type="match status" value="1"/>
</dbReference>
<feature type="transmembrane region" description="Helical" evidence="5">
    <location>
        <begin position="193"/>
        <end position="217"/>
    </location>
</feature>
<accession>A0A0U5CCG4</accession>
<sequence>MALWHCFVFISLFGAVSAEGWEEFADNFATDLAPLVALFGERLTKQYLSESTSLLDNLIFALSPLGILTAVVSVIRICGTSSLRAFVGRANEAPGEAENELLSCVSDATAELFNNGGISRVPGRPRLLEVMVWEEMDLCTKETSYKLGTLREAIREGAWSEHEGKWALDEKSPGLDIPNLSLNKGIKRRGPGWFWAAALLGIVMQGGTLAYAAMTVYWYTGLFENSEKASDSYAFPLYLYGSVTLSIGMFLCAFMLERSSTEYRASPTTPSKIYWLQPGRQTIGDQDFGAFLAVNEGPSGQLTRGLTYVKSVRSPSPKRRGPMLIFSICVTMLGFILQFVGLRGLHPSVIIADVGSTLLMAVVRTCLRTKRIGSDGNNFSKADQELFSHNQQELDCFAFRLEEVESFRLVSSLVHQTARSRSGSCSTSDTSIITTQPSGRGARLIKTRARLAELTSCSGIHQCMNWDDLPIRQVAQDLACTIEATMEVVSRWKGLPGSTCSFELSFACQTHDYKSTGSSLETYPIVLKRSNDTFQWRVDTHELEAILGLWTYSLLKSNPKWLQNGLGRSVGLTKSEASAEATDLYFHKWIFRQREAQMVSSKMISFSEQTFGCYSDSHSDNKEILVVKTENRLEVMAAQDIYIQFLMSILADLKASDWDADIVSRSQSSFSAQCTRIDELVGCFEGGNMGSREDALLCIVPVLRHQNLLPELAADSKGVRERVERLSSGSNLIKWDTALSMVRWLCERCEGQEFERSVYELGLLAQRAMVHKDANVREKGFRVARSLLETDIRAEFFNSRRPPHWMNSSNQQHWWSGYARQLGWVTWHIVKTKGDRHGMKSFLEGLGVSEKLVPEPNYAIAGRAMSARGERHAINTPPEAVGPSAGPTYHSSGKEGEDIPSTTAQLTFLGWVIPEFDFAPSEEGFRLDDQRAVESCLRWITRSAQDALCHWISAHWANISQEHSEVGSKMFMYAARTNSSMVIKCLRRRGAGINEPGPGGCTALIELVLEDHQEAAKLLLANGADTNVCVKGSNFPPLSLAAAQGNEEISLLLLDNGADLETRDTEGFTPLHTASREGQLNTTALLLKRDADIESMARNGNTPLLSAAASGFPEVVRLLAQAGANLDAKDIDSSTALMLAVFTGSEDVLRLLIELGADTHQRDDRGRTVFDIARDIGSRRPIHEILETAAGYKG</sequence>
<dbReference type="SMART" id="SM00248">
    <property type="entry name" value="ANK"/>
    <property type="match status" value="6"/>
</dbReference>
<dbReference type="PANTHER" id="PTHR24198:SF165">
    <property type="entry name" value="ANKYRIN REPEAT-CONTAINING PROTEIN-RELATED"/>
    <property type="match status" value="1"/>
</dbReference>
<dbReference type="SUPFAM" id="SSF48403">
    <property type="entry name" value="Ankyrin repeat"/>
    <property type="match status" value="1"/>
</dbReference>
<feature type="signal peptide" evidence="6">
    <location>
        <begin position="1"/>
        <end position="18"/>
    </location>
</feature>
<keyword evidence="1" id="KW-0677">Repeat</keyword>
<feature type="region of interest" description="Disordered" evidence="4">
    <location>
        <begin position="875"/>
        <end position="898"/>
    </location>
</feature>
<evidence type="ECO:0000256" key="5">
    <source>
        <dbReference type="SAM" id="Phobius"/>
    </source>
</evidence>
<dbReference type="Pfam" id="PF00023">
    <property type="entry name" value="Ank"/>
    <property type="match status" value="1"/>
</dbReference>
<evidence type="ECO:0000256" key="1">
    <source>
        <dbReference type="ARBA" id="ARBA00022737"/>
    </source>
</evidence>
<keyword evidence="8" id="KW-1185">Reference proteome</keyword>
<dbReference type="AlphaFoldDB" id="A0A0U5CCG4"/>
<protein>
    <submittedName>
        <fullName evidence="7">Uncharacterized protein</fullName>
    </submittedName>
</protein>
<gene>
    <name evidence="7" type="ORF">ASPCAL10543</name>
</gene>
<feature type="repeat" description="ANK" evidence="3">
    <location>
        <begin position="1033"/>
        <end position="1065"/>
    </location>
</feature>
<keyword evidence="6" id="KW-0732">Signal</keyword>
<feature type="transmembrane region" description="Helical" evidence="5">
    <location>
        <begin position="237"/>
        <end position="256"/>
    </location>
</feature>
<dbReference type="PROSITE" id="PS50297">
    <property type="entry name" value="ANK_REP_REGION"/>
    <property type="match status" value="4"/>
</dbReference>
<keyword evidence="5" id="KW-0812">Transmembrane</keyword>